<dbReference type="Proteomes" id="UP000886819">
    <property type="component" value="Unassembled WGS sequence"/>
</dbReference>
<protein>
    <submittedName>
        <fullName evidence="7">RDD family protein</fullName>
    </submittedName>
</protein>
<comment type="caution">
    <text evidence="7">The sequence shown here is derived from an EMBL/GenBank/DDBJ whole genome shotgun (WGS) entry which is preliminary data.</text>
</comment>
<evidence type="ECO:0000256" key="3">
    <source>
        <dbReference type="ARBA" id="ARBA00022989"/>
    </source>
</evidence>
<reference evidence="7" key="2">
    <citation type="journal article" date="2021" name="PeerJ">
        <title>Extensive microbial diversity within the chicken gut microbiome revealed by metagenomics and culture.</title>
        <authorList>
            <person name="Gilroy R."/>
            <person name="Ravi A."/>
            <person name="Getino M."/>
            <person name="Pursley I."/>
            <person name="Horton D.L."/>
            <person name="Alikhan N.F."/>
            <person name="Baker D."/>
            <person name="Gharbi K."/>
            <person name="Hall N."/>
            <person name="Watson M."/>
            <person name="Adriaenssens E.M."/>
            <person name="Foster-Nyarko E."/>
            <person name="Jarju S."/>
            <person name="Secka A."/>
            <person name="Antonio M."/>
            <person name="Oren A."/>
            <person name="Chaudhuri R.R."/>
            <person name="La Ragione R."/>
            <person name="Hildebrand F."/>
            <person name="Pallen M.J."/>
        </authorList>
    </citation>
    <scope>NUCLEOTIDE SEQUENCE</scope>
    <source>
        <strain evidence="7">ChiHile30-977</strain>
    </source>
</reference>
<sequence length="252" mass="28092">MDLQKASMWKRISAFLFDGILLSIMAVLFAWLLSVLLGFDGYYQTVTDGYDRYAQEYGVDFSMTTETYESLTAQERENVEAAYAALSADEETAYAYRMVMQLSILITSLGLLAGFLSMEFAVPLLLGNGQTLGKKIFGIGLMRTDGVKVGPISLFIRTLLGKYTLETMIPVYILLMIFWGTIGIVGPVVIGLIWLTELILLCATQTRSLLHDLLAGTVAVDVASQRIFDTREDMIAYYQRQHAEKVSRQTGL</sequence>
<evidence type="ECO:0000313" key="7">
    <source>
        <dbReference type="EMBL" id="HIQ63487.1"/>
    </source>
</evidence>
<evidence type="ECO:0000256" key="1">
    <source>
        <dbReference type="ARBA" id="ARBA00004141"/>
    </source>
</evidence>
<evidence type="ECO:0000256" key="2">
    <source>
        <dbReference type="ARBA" id="ARBA00022692"/>
    </source>
</evidence>
<dbReference type="AlphaFoldDB" id="A0A9D1CJ85"/>
<dbReference type="GO" id="GO:0016020">
    <property type="term" value="C:membrane"/>
    <property type="evidence" value="ECO:0007669"/>
    <property type="project" value="UniProtKB-SubCell"/>
</dbReference>
<keyword evidence="3 5" id="KW-1133">Transmembrane helix</keyword>
<proteinExistence type="predicted"/>
<evidence type="ECO:0000313" key="8">
    <source>
        <dbReference type="Proteomes" id="UP000886819"/>
    </source>
</evidence>
<feature type="domain" description="RDD" evidence="6">
    <location>
        <begin position="6"/>
        <end position="216"/>
    </location>
</feature>
<keyword evidence="4 5" id="KW-0472">Membrane</keyword>
<gene>
    <name evidence="7" type="ORF">IAA66_07890</name>
</gene>
<feature type="transmembrane region" description="Helical" evidence="5">
    <location>
        <begin position="12"/>
        <end position="33"/>
    </location>
</feature>
<keyword evidence="2 5" id="KW-0812">Transmembrane</keyword>
<name>A0A9D1CJ85_9FIRM</name>
<dbReference type="Pfam" id="PF06271">
    <property type="entry name" value="RDD"/>
    <property type="match status" value="1"/>
</dbReference>
<comment type="subcellular location">
    <subcellularLocation>
        <location evidence="1">Membrane</location>
        <topology evidence="1">Multi-pass membrane protein</topology>
    </subcellularLocation>
</comment>
<dbReference type="EMBL" id="DVFI01000107">
    <property type="protein sequence ID" value="HIQ63487.1"/>
    <property type="molecule type" value="Genomic_DNA"/>
</dbReference>
<evidence type="ECO:0000256" key="5">
    <source>
        <dbReference type="SAM" id="Phobius"/>
    </source>
</evidence>
<organism evidence="7 8">
    <name type="scientific">Candidatus Avichristensenella intestinipullorum</name>
    <dbReference type="NCBI Taxonomy" id="2840693"/>
    <lineage>
        <taxon>Bacteria</taxon>
        <taxon>Bacillati</taxon>
        <taxon>Bacillota</taxon>
        <taxon>Clostridia</taxon>
        <taxon>Candidatus Avichristensenella</taxon>
    </lineage>
</organism>
<accession>A0A9D1CJ85</accession>
<dbReference type="InterPro" id="IPR010432">
    <property type="entry name" value="RDD"/>
</dbReference>
<feature type="transmembrane region" description="Helical" evidence="5">
    <location>
        <begin position="104"/>
        <end position="126"/>
    </location>
</feature>
<reference evidence="7" key="1">
    <citation type="submission" date="2020-10" db="EMBL/GenBank/DDBJ databases">
        <authorList>
            <person name="Gilroy R."/>
        </authorList>
    </citation>
    <scope>NUCLEOTIDE SEQUENCE</scope>
    <source>
        <strain evidence="7">ChiHile30-977</strain>
    </source>
</reference>
<evidence type="ECO:0000256" key="4">
    <source>
        <dbReference type="ARBA" id="ARBA00023136"/>
    </source>
</evidence>
<feature type="transmembrane region" description="Helical" evidence="5">
    <location>
        <begin position="171"/>
        <end position="195"/>
    </location>
</feature>
<evidence type="ECO:0000259" key="6">
    <source>
        <dbReference type="Pfam" id="PF06271"/>
    </source>
</evidence>